<keyword evidence="4" id="KW-0677">Repeat</keyword>
<evidence type="ECO:0000256" key="2">
    <source>
        <dbReference type="ARBA" id="ARBA00009858"/>
    </source>
</evidence>
<evidence type="ECO:0000313" key="8">
    <source>
        <dbReference type="EMBL" id="KDB27707.1"/>
    </source>
</evidence>
<dbReference type="Proteomes" id="UP000024533">
    <property type="component" value="Unassembled WGS sequence"/>
</dbReference>
<dbReference type="PROSITE" id="PS51808">
    <property type="entry name" value="CHCH"/>
    <property type="match status" value="1"/>
</dbReference>
<evidence type="ECO:0000256" key="4">
    <source>
        <dbReference type="ARBA" id="ARBA00022737"/>
    </source>
</evidence>
<sequence>MEGVDADPPCHPQACAIQACLTKNSYNEAKCRNQIIQLYKCCNAFYTQKGEDAKTPSCPKPSLLKLKLKQIENGDF</sequence>
<dbReference type="FunFam" id="1.10.287.1130:FF:000008">
    <property type="entry name" value="Cx9C motif-containing protein 4, mitochondrial"/>
    <property type="match status" value="1"/>
</dbReference>
<dbReference type="OMA" id="YQEEKCQ"/>
<dbReference type="SUPFAM" id="SSF47072">
    <property type="entry name" value="Cysteine alpha-hairpin motif"/>
    <property type="match status" value="1"/>
</dbReference>
<dbReference type="AlphaFoldDB" id="A0A059JJT0"/>
<feature type="disulfide bond" evidence="7">
    <location>
        <begin position="20"/>
        <end position="31"/>
    </location>
</feature>
<evidence type="ECO:0000313" key="9">
    <source>
        <dbReference type="Proteomes" id="UP000024533"/>
    </source>
</evidence>
<dbReference type="Gene3D" id="1.10.287.1130">
    <property type="entry name" value="CytochromE C oxidase copper chaperone"/>
    <property type="match status" value="1"/>
</dbReference>
<keyword evidence="9" id="KW-1185">Reference proteome</keyword>
<reference evidence="8 9" key="1">
    <citation type="submission" date="2014-02" db="EMBL/GenBank/DDBJ databases">
        <title>The Genome Sequence of Trichophyton interdigitale MR816.</title>
        <authorList>
            <consortium name="The Broad Institute Genomics Platform"/>
            <person name="Cuomo C.A."/>
            <person name="White T.C."/>
            <person name="Graser Y."/>
            <person name="Martinez-Rossi N."/>
            <person name="Heitman J."/>
            <person name="Young S.K."/>
            <person name="Zeng Q."/>
            <person name="Gargeya S."/>
            <person name="Abouelleil A."/>
            <person name="Alvarado L."/>
            <person name="Chapman S.B."/>
            <person name="Gainer-Dewar J."/>
            <person name="Goldberg J."/>
            <person name="Griggs A."/>
            <person name="Gujja S."/>
            <person name="Hansen M."/>
            <person name="Howarth C."/>
            <person name="Imamovic A."/>
            <person name="Larimer J."/>
            <person name="Martinez D."/>
            <person name="Murphy C."/>
            <person name="Pearson M.D."/>
            <person name="Persinoti G."/>
            <person name="Poon T."/>
            <person name="Priest M."/>
            <person name="Roberts A.D."/>
            <person name="Saif S."/>
            <person name="Shea T.D."/>
            <person name="Sykes S.N."/>
            <person name="Wortman J."/>
            <person name="Nusbaum C."/>
            <person name="Birren B."/>
        </authorList>
    </citation>
    <scope>NUCLEOTIDE SEQUENCE [LARGE SCALE GENOMIC DNA]</scope>
    <source>
        <strain evidence="8 9">MR816</strain>
    </source>
</reference>
<evidence type="ECO:0000256" key="5">
    <source>
        <dbReference type="ARBA" id="ARBA00023128"/>
    </source>
</evidence>
<evidence type="ECO:0000256" key="6">
    <source>
        <dbReference type="ARBA" id="ARBA00023157"/>
    </source>
</evidence>
<accession>A0A059JJT0</accession>
<dbReference type="OrthoDB" id="13601at2759"/>
<dbReference type="Pfam" id="PF08991">
    <property type="entry name" value="CMC4"/>
    <property type="match status" value="1"/>
</dbReference>
<dbReference type="STRING" id="1215338.A0A059JJT0"/>
<keyword evidence="5" id="KW-0496">Mitochondrion</keyword>
<evidence type="ECO:0000256" key="1">
    <source>
        <dbReference type="ARBA" id="ARBA00004569"/>
    </source>
</evidence>
<gene>
    <name evidence="8" type="ORF">H109_00527</name>
</gene>
<dbReference type="PANTHER" id="PTHR15590:SF0">
    <property type="entry name" value="CX9C MOTIF-CONTAINING PROTEIN 4"/>
    <property type="match status" value="1"/>
</dbReference>
<name>A0A059JJT0_TRIIM</name>
<proteinExistence type="inferred from homology"/>
<feature type="disulfide bond" evidence="7">
    <location>
        <begin position="10"/>
        <end position="41"/>
    </location>
</feature>
<evidence type="ECO:0000256" key="3">
    <source>
        <dbReference type="ARBA" id="ARBA00019406"/>
    </source>
</evidence>
<dbReference type="InterPro" id="IPR009069">
    <property type="entry name" value="Cys_alpha_HP_mot_SF"/>
</dbReference>
<organism evidence="8 9">
    <name type="scientific">Trichophyton interdigitale (strain MR816)</name>
    <dbReference type="NCBI Taxonomy" id="1215338"/>
    <lineage>
        <taxon>Eukaryota</taxon>
        <taxon>Fungi</taxon>
        <taxon>Dikarya</taxon>
        <taxon>Ascomycota</taxon>
        <taxon>Pezizomycotina</taxon>
        <taxon>Eurotiomycetes</taxon>
        <taxon>Eurotiomycetidae</taxon>
        <taxon>Onygenales</taxon>
        <taxon>Arthrodermataceae</taxon>
        <taxon>Trichophyton</taxon>
    </lineage>
</organism>
<comment type="similarity">
    <text evidence="2">Belongs to the CMC4 family.</text>
</comment>
<comment type="subcellular location">
    <subcellularLocation>
        <location evidence="1">Mitochondrion intermembrane space</location>
    </subcellularLocation>
</comment>
<dbReference type="PANTHER" id="PTHR15590">
    <property type="entry name" value="CX9C MOTIF-CONTAINING PROTEIN 4"/>
    <property type="match status" value="1"/>
</dbReference>
<dbReference type="HOGENOM" id="CLU_177210_0_0_1"/>
<protein>
    <recommendedName>
        <fullName evidence="3">Cx9C motif-containing protein 4, mitochondrial</fullName>
    </recommendedName>
</protein>
<feature type="disulfide bond" evidence="7">
    <location>
        <begin position="42"/>
        <end position="58"/>
    </location>
</feature>
<evidence type="ECO:0000256" key="7">
    <source>
        <dbReference type="PIRSR" id="PIRSR627179-50"/>
    </source>
</evidence>
<dbReference type="EMBL" id="AOKY01000039">
    <property type="protein sequence ID" value="KDB27707.1"/>
    <property type="molecule type" value="Genomic_DNA"/>
</dbReference>
<dbReference type="GO" id="GO:0005758">
    <property type="term" value="C:mitochondrial intermembrane space"/>
    <property type="evidence" value="ECO:0007669"/>
    <property type="project" value="UniProtKB-SubCell"/>
</dbReference>
<dbReference type="InterPro" id="IPR027179">
    <property type="entry name" value="CMC4"/>
</dbReference>
<comment type="caution">
    <text evidence="8">The sequence shown here is derived from an EMBL/GenBank/DDBJ whole genome shotgun (WGS) entry which is preliminary data.</text>
</comment>
<keyword evidence="6 7" id="KW-1015">Disulfide bond</keyword>